<feature type="transmembrane region" description="Helical" evidence="1">
    <location>
        <begin position="20"/>
        <end position="36"/>
    </location>
</feature>
<accession>A0A6S6SHF7</accession>
<feature type="transmembrane region" description="Helical" evidence="1">
    <location>
        <begin position="163"/>
        <end position="183"/>
    </location>
</feature>
<sequence length="217" mass="24135">MDDFIFFFKQGLSHISDLGAYDHILFIAALAAAYHIKNGKKLILLVSAFTIGHSIALALATLKIVKVNSSLIEFLIPVTIIATCLTTILRQLKYKSPPLQFKKALDHSKKTGFHMEQNGATYLIIIGFGIVHGLGFSNYLRFILSENESLFTPLFAFNLGLEVGQIFILTIALIINFVLLSYVKISQKHLPIIISILITIISIPILLDTGNALFFER</sequence>
<evidence type="ECO:0000313" key="2">
    <source>
        <dbReference type="EMBL" id="CAA6802772.1"/>
    </source>
</evidence>
<evidence type="ECO:0000256" key="1">
    <source>
        <dbReference type="SAM" id="Phobius"/>
    </source>
</evidence>
<dbReference type="InterPro" id="IPR032809">
    <property type="entry name" value="Put_HupE_UreJ"/>
</dbReference>
<protein>
    <submittedName>
        <fullName evidence="2">HupE / UreJ protein</fullName>
    </submittedName>
</protein>
<dbReference type="Pfam" id="PF13795">
    <property type="entry name" value="HupE_UreJ_2"/>
    <property type="match status" value="1"/>
</dbReference>
<proteinExistence type="predicted"/>
<keyword evidence="1" id="KW-0812">Transmembrane</keyword>
<keyword evidence="1" id="KW-1133">Transmembrane helix</keyword>
<keyword evidence="1" id="KW-0472">Membrane</keyword>
<dbReference type="AlphaFoldDB" id="A0A6S6SHF7"/>
<feature type="transmembrane region" description="Helical" evidence="1">
    <location>
        <begin position="119"/>
        <end position="143"/>
    </location>
</feature>
<organism evidence="2">
    <name type="scientific">uncultured Aureispira sp</name>
    <dbReference type="NCBI Taxonomy" id="1331704"/>
    <lineage>
        <taxon>Bacteria</taxon>
        <taxon>Pseudomonadati</taxon>
        <taxon>Bacteroidota</taxon>
        <taxon>Saprospiria</taxon>
        <taxon>Saprospirales</taxon>
        <taxon>Saprospiraceae</taxon>
        <taxon>Aureispira</taxon>
        <taxon>environmental samples</taxon>
    </lineage>
</organism>
<feature type="transmembrane region" description="Helical" evidence="1">
    <location>
        <begin position="43"/>
        <end position="65"/>
    </location>
</feature>
<feature type="transmembrane region" description="Helical" evidence="1">
    <location>
        <begin position="190"/>
        <end position="207"/>
    </location>
</feature>
<gene>
    <name evidence="2" type="ORF">HELGO_WM12035</name>
</gene>
<reference evidence="2" key="1">
    <citation type="submission" date="2020-01" db="EMBL/GenBank/DDBJ databases">
        <authorList>
            <person name="Meier V. D."/>
            <person name="Meier V D."/>
        </authorList>
    </citation>
    <scope>NUCLEOTIDE SEQUENCE</scope>
    <source>
        <strain evidence="2">HLG_WM_MAG_10</strain>
    </source>
</reference>
<feature type="transmembrane region" description="Helical" evidence="1">
    <location>
        <begin position="71"/>
        <end position="89"/>
    </location>
</feature>
<name>A0A6S6SHF7_9BACT</name>
<dbReference type="EMBL" id="CACVAQ010000080">
    <property type="protein sequence ID" value="CAA6802772.1"/>
    <property type="molecule type" value="Genomic_DNA"/>
</dbReference>